<reference evidence="1" key="1">
    <citation type="submission" date="2021-06" db="EMBL/GenBank/DDBJ databases">
        <authorList>
            <person name="Kallberg Y."/>
            <person name="Tangrot J."/>
            <person name="Rosling A."/>
        </authorList>
    </citation>
    <scope>NUCLEOTIDE SEQUENCE</scope>
    <source>
        <strain evidence="1">MA461A</strain>
    </source>
</reference>
<dbReference type="Proteomes" id="UP000789920">
    <property type="component" value="Unassembled WGS sequence"/>
</dbReference>
<evidence type="ECO:0000313" key="1">
    <source>
        <dbReference type="EMBL" id="CAG8754745.1"/>
    </source>
</evidence>
<gene>
    <name evidence="1" type="ORF">RPERSI_LOCUS14559</name>
</gene>
<dbReference type="EMBL" id="CAJVQC010033737">
    <property type="protein sequence ID" value="CAG8754745.1"/>
    <property type="molecule type" value="Genomic_DNA"/>
</dbReference>
<accession>A0ACA9QJJ4</accession>
<feature type="non-terminal residue" evidence="1">
    <location>
        <position position="1"/>
    </location>
</feature>
<feature type="non-terminal residue" evidence="1">
    <location>
        <position position="41"/>
    </location>
</feature>
<organism evidence="1 2">
    <name type="scientific">Racocetra persica</name>
    <dbReference type="NCBI Taxonomy" id="160502"/>
    <lineage>
        <taxon>Eukaryota</taxon>
        <taxon>Fungi</taxon>
        <taxon>Fungi incertae sedis</taxon>
        <taxon>Mucoromycota</taxon>
        <taxon>Glomeromycotina</taxon>
        <taxon>Glomeromycetes</taxon>
        <taxon>Diversisporales</taxon>
        <taxon>Gigasporaceae</taxon>
        <taxon>Racocetra</taxon>
    </lineage>
</organism>
<name>A0ACA9QJJ4_9GLOM</name>
<comment type="caution">
    <text evidence="1">The sequence shown here is derived from an EMBL/GenBank/DDBJ whole genome shotgun (WGS) entry which is preliminary data.</text>
</comment>
<sequence>DSSKLSGWLEYFTEEQSYDIVDNIGMIASAFRNSSLIANFS</sequence>
<keyword evidence="2" id="KW-1185">Reference proteome</keyword>
<evidence type="ECO:0000313" key="2">
    <source>
        <dbReference type="Proteomes" id="UP000789920"/>
    </source>
</evidence>
<proteinExistence type="predicted"/>
<protein>
    <submittedName>
        <fullName evidence="1">28098_t:CDS:1</fullName>
    </submittedName>
</protein>